<feature type="transmembrane region" description="Helical" evidence="10">
    <location>
        <begin position="476"/>
        <end position="494"/>
    </location>
</feature>
<evidence type="ECO:0000256" key="1">
    <source>
        <dbReference type="ARBA" id="ARBA00004141"/>
    </source>
</evidence>
<evidence type="ECO:0000256" key="5">
    <source>
        <dbReference type="ARBA" id="ARBA00022927"/>
    </source>
</evidence>
<comment type="similarity">
    <text evidence="2 10 11">Belongs to the SecY/SEC61-alpha family.</text>
</comment>
<protein>
    <recommendedName>
        <fullName evidence="9 10">Protein translocase subunit SecY</fullName>
    </recommendedName>
</protein>
<comment type="function">
    <text evidence="10">The central subunit of the protein translocation channel SecYEG. Consists of two halves formed by TMs 1-5 and 6-10. These two domains form a lateral gate at the front which open onto the bilayer between TMs 2 and 7, and are clamped together by SecE at the back. The channel is closed by both a pore ring composed of hydrophobic SecY resides and a short helix (helix 2A) on the extracellular side of the membrane which forms a plug. The plug probably moves laterally to allow the channel to open. The ring and the pore may move independently.</text>
</comment>
<feature type="transmembrane region" description="Helical" evidence="10">
    <location>
        <begin position="233"/>
        <end position="251"/>
    </location>
</feature>
<dbReference type="EMBL" id="CP136920">
    <property type="protein sequence ID" value="WOO43506.1"/>
    <property type="molecule type" value="Genomic_DNA"/>
</dbReference>
<dbReference type="SUPFAM" id="SSF103491">
    <property type="entry name" value="Preprotein translocase SecY subunit"/>
    <property type="match status" value="1"/>
</dbReference>
<dbReference type="InterPro" id="IPR030659">
    <property type="entry name" value="SecY_CS"/>
</dbReference>
<evidence type="ECO:0000313" key="13">
    <source>
        <dbReference type="Proteomes" id="UP001304300"/>
    </source>
</evidence>
<dbReference type="RefSeq" id="WP_317836063.1">
    <property type="nucleotide sequence ID" value="NZ_CP136920.1"/>
</dbReference>
<feature type="transmembrane region" description="Helical" evidence="10">
    <location>
        <begin position="120"/>
        <end position="141"/>
    </location>
</feature>
<evidence type="ECO:0000256" key="2">
    <source>
        <dbReference type="ARBA" id="ARBA00005751"/>
    </source>
</evidence>
<name>A0AAQ3LCY5_9BACT</name>
<keyword evidence="5 10" id="KW-0653">Protein transport</keyword>
<dbReference type="InterPro" id="IPR023201">
    <property type="entry name" value="SecY_dom_sf"/>
</dbReference>
<dbReference type="NCBIfam" id="TIGR00967">
    <property type="entry name" value="3a0501s007"/>
    <property type="match status" value="1"/>
</dbReference>
<evidence type="ECO:0000256" key="3">
    <source>
        <dbReference type="ARBA" id="ARBA00022448"/>
    </source>
</evidence>
<keyword evidence="6 10" id="KW-1133">Transmembrane helix</keyword>
<keyword evidence="8 10" id="KW-0472">Membrane</keyword>
<feature type="transmembrane region" description="Helical" evidence="10">
    <location>
        <begin position="161"/>
        <end position="183"/>
    </location>
</feature>
<organism evidence="12 13">
    <name type="scientific">Rubellicoccus peritrichatus</name>
    <dbReference type="NCBI Taxonomy" id="3080537"/>
    <lineage>
        <taxon>Bacteria</taxon>
        <taxon>Pseudomonadati</taxon>
        <taxon>Verrucomicrobiota</taxon>
        <taxon>Opitutia</taxon>
        <taxon>Puniceicoccales</taxon>
        <taxon>Cerasicoccaceae</taxon>
        <taxon>Rubellicoccus</taxon>
    </lineage>
</organism>
<comment type="subunit">
    <text evidence="10">Component of the Sec protein translocase complex. Heterotrimer consisting of SecY, SecE and SecG subunits. The heterotrimers can form oligomers, although 1 heterotrimer is thought to be able to translocate proteins. Interacts with the ribosome. Interacts with SecDF, and other proteins may be involved. Interacts with SecA.</text>
</comment>
<dbReference type="AlphaFoldDB" id="A0AAQ3LCY5"/>
<feature type="transmembrane region" description="Helical" evidence="10">
    <location>
        <begin position="18"/>
        <end position="39"/>
    </location>
</feature>
<keyword evidence="10" id="KW-1003">Cell membrane</keyword>
<evidence type="ECO:0000256" key="10">
    <source>
        <dbReference type="HAMAP-Rule" id="MF_01465"/>
    </source>
</evidence>
<evidence type="ECO:0000256" key="9">
    <source>
        <dbReference type="ARBA" id="ARBA00039733"/>
    </source>
</evidence>
<dbReference type="HAMAP" id="MF_01465">
    <property type="entry name" value="SecY"/>
    <property type="match status" value="1"/>
</dbReference>
<keyword evidence="3 10" id="KW-0813">Transport</keyword>
<evidence type="ECO:0000256" key="11">
    <source>
        <dbReference type="RuleBase" id="RU004349"/>
    </source>
</evidence>
<dbReference type="GO" id="GO:0043952">
    <property type="term" value="P:protein transport by the Sec complex"/>
    <property type="evidence" value="ECO:0007669"/>
    <property type="project" value="UniProtKB-UniRule"/>
</dbReference>
<gene>
    <name evidence="10 12" type="primary">secY</name>
    <name evidence="12" type="ORF">RZN69_10435</name>
</gene>
<reference evidence="12 13" key="1">
    <citation type="submission" date="2023-10" db="EMBL/GenBank/DDBJ databases">
        <title>Rubellicoccus peritrichatus gen. nov., sp. nov., isolated from an algae of coral reef tank.</title>
        <authorList>
            <person name="Luo J."/>
        </authorList>
    </citation>
    <scope>NUCLEOTIDE SEQUENCE [LARGE SCALE GENOMIC DNA]</scope>
    <source>
        <strain evidence="12 13">CR14</strain>
    </source>
</reference>
<dbReference type="GO" id="GO:0005886">
    <property type="term" value="C:plasma membrane"/>
    <property type="evidence" value="ECO:0007669"/>
    <property type="project" value="UniProtKB-SubCell"/>
</dbReference>
<dbReference type="Proteomes" id="UP001304300">
    <property type="component" value="Chromosome"/>
</dbReference>
<dbReference type="PANTHER" id="PTHR10906">
    <property type="entry name" value="SECY/SEC61-ALPHA FAMILY MEMBER"/>
    <property type="match status" value="1"/>
</dbReference>
<dbReference type="GO" id="GO:0006605">
    <property type="term" value="P:protein targeting"/>
    <property type="evidence" value="ECO:0007669"/>
    <property type="project" value="UniProtKB-UniRule"/>
</dbReference>
<dbReference type="PIRSF" id="PIRSF004557">
    <property type="entry name" value="SecY"/>
    <property type="match status" value="1"/>
</dbReference>
<feature type="transmembrane region" description="Helical" evidence="10">
    <location>
        <begin position="328"/>
        <end position="350"/>
    </location>
</feature>
<dbReference type="FunFam" id="1.10.3370.10:FF:000001">
    <property type="entry name" value="Preprotein translocase subunit SecY"/>
    <property type="match status" value="1"/>
</dbReference>
<sequence length="500" mass="55018">MFSAFVNCFKIPALRQRIFFTLSMIFIARVGANIPLPGINPLPLQEYYDSLKDGGNSLLGLYNMFTGGALLNGAVFALGIMPYISASIIMQLMGAVVPSLARLQQEGDIGRQKISQYTRYLTIGIAAVQAILLNLALINYPDKLFMGYDIQRWGSIIIMDPNWFLVTSTIFLTAGCVLLMWIGEKITSEGIGNGISILITIGILADVPSAVSFAYQLFTAPAGAAAQMSAPEGIMLLAFFVLVVAGIVMLTQGTRKIPVQYAKRVVGRKVFGGQSSFLPLKVNYAGVMPIIFAAAILMFPQQIAAYLGGITDWDGFQRFSALLSPGEWFYYVFYATLIIGFSYFWVSIMFKPIQIADDLKKNGGYIPGVRPGEPTAKFLDFVMTRLTLFGALALTFIAVIPNLVSMAYNIPFQVSQFFGGTGTLIAVGVTLDTMRQIETFLLQRHYDGFLKKGKVRSRSRRSRQTIETGELKNLGGLYWAVGLLFVIGIGSWTVRKFFIE</sequence>
<feature type="transmembrane region" description="Helical" evidence="10">
    <location>
        <begin position="284"/>
        <end position="308"/>
    </location>
</feature>
<comment type="subcellular location">
    <subcellularLocation>
        <location evidence="10">Cell membrane</location>
        <topology evidence="10">Multi-pass membrane protein</topology>
    </subcellularLocation>
    <subcellularLocation>
        <location evidence="1">Membrane</location>
        <topology evidence="1">Multi-pass membrane protein</topology>
    </subcellularLocation>
</comment>
<evidence type="ECO:0000313" key="12">
    <source>
        <dbReference type="EMBL" id="WOO43506.1"/>
    </source>
</evidence>
<keyword evidence="13" id="KW-1185">Reference proteome</keyword>
<evidence type="ECO:0000256" key="6">
    <source>
        <dbReference type="ARBA" id="ARBA00022989"/>
    </source>
</evidence>
<dbReference type="GO" id="GO:0065002">
    <property type="term" value="P:intracellular protein transmembrane transport"/>
    <property type="evidence" value="ECO:0007669"/>
    <property type="project" value="UniProtKB-UniRule"/>
</dbReference>
<dbReference type="InterPro" id="IPR026593">
    <property type="entry name" value="SecY"/>
</dbReference>
<feature type="transmembrane region" description="Helical" evidence="10">
    <location>
        <begin position="386"/>
        <end position="408"/>
    </location>
</feature>
<proteinExistence type="inferred from homology"/>
<dbReference type="Pfam" id="PF00344">
    <property type="entry name" value="SecY"/>
    <property type="match status" value="1"/>
</dbReference>
<keyword evidence="4 10" id="KW-0812">Transmembrane</keyword>
<evidence type="ECO:0000256" key="8">
    <source>
        <dbReference type="ARBA" id="ARBA00023136"/>
    </source>
</evidence>
<accession>A0AAQ3LCY5</accession>
<feature type="transmembrane region" description="Helical" evidence="10">
    <location>
        <begin position="59"/>
        <end position="84"/>
    </location>
</feature>
<evidence type="ECO:0000256" key="7">
    <source>
        <dbReference type="ARBA" id="ARBA00023010"/>
    </source>
</evidence>
<dbReference type="PRINTS" id="PR00303">
    <property type="entry name" value="SECYTRNLCASE"/>
</dbReference>
<dbReference type="InterPro" id="IPR002208">
    <property type="entry name" value="SecY/SEC61-alpha"/>
</dbReference>
<keyword evidence="7 10" id="KW-0811">Translocation</keyword>
<dbReference type="PROSITE" id="PS00756">
    <property type="entry name" value="SECY_2"/>
    <property type="match status" value="1"/>
</dbReference>
<dbReference type="Gene3D" id="1.10.3370.10">
    <property type="entry name" value="SecY subunit domain"/>
    <property type="match status" value="1"/>
</dbReference>
<dbReference type="KEGG" id="puo:RZN69_10435"/>
<evidence type="ECO:0000256" key="4">
    <source>
        <dbReference type="ARBA" id="ARBA00022692"/>
    </source>
</evidence>
<feature type="transmembrane region" description="Helical" evidence="10">
    <location>
        <begin position="195"/>
        <end position="218"/>
    </location>
</feature>